<accession>A0A395V382</accession>
<reference evidence="3 4" key="1">
    <citation type="submission" date="2018-08" db="EMBL/GenBank/DDBJ databases">
        <title>A genome reference for cultivated species of the human gut microbiota.</title>
        <authorList>
            <person name="Zou Y."/>
            <person name="Xue W."/>
            <person name="Luo G."/>
        </authorList>
    </citation>
    <scope>NUCLEOTIDE SEQUENCE [LARGE SCALE GENOMIC DNA]</scope>
    <source>
        <strain evidence="3 4">AF25-15</strain>
    </source>
</reference>
<dbReference type="InterPro" id="IPR010056">
    <property type="entry name" value="Phage_rep_org__N"/>
</dbReference>
<dbReference type="EMBL" id="QRUJ01000001">
    <property type="protein sequence ID" value="RGR56813.1"/>
    <property type="molecule type" value="Genomic_DNA"/>
</dbReference>
<evidence type="ECO:0000313" key="4">
    <source>
        <dbReference type="Proteomes" id="UP000266066"/>
    </source>
</evidence>
<dbReference type="AlphaFoldDB" id="A0A395V382"/>
<comment type="caution">
    <text evidence="3">The sequence shown here is derived from an EMBL/GenBank/DDBJ whole genome shotgun (WGS) entry which is preliminary data.</text>
</comment>
<proteinExistence type="predicted"/>
<sequence length="269" mass="31819">MADNKKYYYLKLKEDFFDSDEMLLLQGMKDGYLYSDILMKMYLRSLKNEGRLMYKDYIPYSLEMISTITRHQVGTVERAMKIFEQLKLVEVLDNGAIYMMDIQNFIGQSSTEADRQRKYYRRIQDEKKLSGSQTPEALIPEMQEPEQEKPPVEKPPKSKKATAKKEDTMQLYERLVPDYALGGEIREKMCEWCTYKIERKEGYKEQGMKSLLRQVEKKVAEFGEGRVCDLIEECMSNNWKGIIWDKMTQIPQRPAGDRIQNRVSEVDNW</sequence>
<dbReference type="NCBIfam" id="TIGR01714">
    <property type="entry name" value="phage_rep_org_N"/>
    <property type="match status" value="1"/>
</dbReference>
<evidence type="ECO:0000313" key="3">
    <source>
        <dbReference type="EMBL" id="RGR56813.1"/>
    </source>
</evidence>
<feature type="compositionally biased region" description="Basic and acidic residues" evidence="1">
    <location>
        <begin position="146"/>
        <end position="156"/>
    </location>
</feature>
<evidence type="ECO:0000256" key="1">
    <source>
        <dbReference type="SAM" id="MobiDB-lite"/>
    </source>
</evidence>
<organism evidence="3 4">
    <name type="scientific">Agathobacter rectalis</name>
    <dbReference type="NCBI Taxonomy" id="39491"/>
    <lineage>
        <taxon>Bacteria</taxon>
        <taxon>Bacillati</taxon>
        <taxon>Bacillota</taxon>
        <taxon>Clostridia</taxon>
        <taxon>Lachnospirales</taxon>
        <taxon>Lachnospiraceae</taxon>
        <taxon>Agathobacter</taxon>
    </lineage>
</organism>
<dbReference type="Pfam" id="PF09681">
    <property type="entry name" value="Phage_rep_org_N"/>
    <property type="match status" value="1"/>
</dbReference>
<dbReference type="RefSeq" id="WP_064786171.1">
    <property type="nucleotide sequence ID" value="NZ_QRUJ01000001.1"/>
</dbReference>
<gene>
    <name evidence="3" type="ORF">DWY38_00205</name>
</gene>
<evidence type="ECO:0000259" key="2">
    <source>
        <dbReference type="Pfam" id="PF09681"/>
    </source>
</evidence>
<dbReference type="Proteomes" id="UP000266066">
    <property type="component" value="Unassembled WGS sequence"/>
</dbReference>
<feature type="region of interest" description="Disordered" evidence="1">
    <location>
        <begin position="124"/>
        <end position="166"/>
    </location>
</feature>
<protein>
    <recommendedName>
        <fullName evidence="2">Phage replisome organiser N-terminal domain-containing protein</fullName>
    </recommendedName>
</protein>
<name>A0A395V382_9FIRM</name>
<feature type="domain" description="Phage replisome organiser N-terminal" evidence="2">
    <location>
        <begin position="9"/>
        <end position="122"/>
    </location>
</feature>